<dbReference type="AlphaFoldDB" id="V6F4A4"/>
<evidence type="ECO:0000313" key="2">
    <source>
        <dbReference type="Proteomes" id="UP000018922"/>
    </source>
</evidence>
<keyword evidence="2" id="KW-1185">Reference proteome</keyword>
<name>V6F4A4_MAGGM</name>
<organism evidence="1 2">
    <name type="scientific">Magnetospirillum gryphiswaldense (strain DSM 6361 / JCM 21280 / NBRC 15271 / MSR-1)</name>
    <dbReference type="NCBI Taxonomy" id="431944"/>
    <lineage>
        <taxon>Bacteria</taxon>
        <taxon>Pseudomonadati</taxon>
        <taxon>Pseudomonadota</taxon>
        <taxon>Alphaproteobacteria</taxon>
        <taxon>Rhodospirillales</taxon>
        <taxon>Rhodospirillaceae</taxon>
        <taxon>Magnetospirillum</taxon>
    </lineage>
</organism>
<gene>
    <name evidence="1" type="ordered locus">MGMSRv2__3054</name>
</gene>
<reference evidence="1 2" key="1">
    <citation type="journal article" date="2014" name="Genome Announc.">
        <title>Complete genome sequence of Magnetospirillum gryphiswaldense MSR-1.</title>
        <authorList>
            <person name="Wang X."/>
            <person name="Wang Q."/>
            <person name="Zhang W."/>
            <person name="Wang Y."/>
            <person name="Li L."/>
            <person name="Wen T."/>
            <person name="Zhang T."/>
            <person name="Zhang Y."/>
            <person name="Xu J."/>
            <person name="Hu J."/>
            <person name="Li S."/>
            <person name="Liu L."/>
            <person name="Liu J."/>
            <person name="Jiang W."/>
            <person name="Tian J."/>
            <person name="Li Y."/>
            <person name="Schuler D."/>
            <person name="Wang L."/>
            <person name="Li J."/>
        </authorList>
    </citation>
    <scope>NUCLEOTIDE SEQUENCE [LARGE SCALE GENOMIC DNA]</scope>
    <source>
        <strain evidence="2">DSM 6361 / JCM 21280 / NBRC 15271 / MSR-1</strain>
    </source>
</reference>
<evidence type="ECO:0000313" key="1">
    <source>
        <dbReference type="EMBL" id="CDL00269.1"/>
    </source>
</evidence>
<dbReference type="Proteomes" id="UP000018922">
    <property type="component" value="Chromosome I"/>
</dbReference>
<dbReference type="STRING" id="1430440.MGMSRv2__3054"/>
<dbReference type="HOGENOM" id="CLU_1439507_0_0_5"/>
<accession>V6F4A4</accession>
<dbReference type="EMBL" id="HG794546">
    <property type="protein sequence ID" value="CDL00269.1"/>
    <property type="molecule type" value="Genomic_DNA"/>
</dbReference>
<proteinExistence type="predicted"/>
<protein>
    <submittedName>
        <fullName evidence="1">Uncharacterized protein</fullName>
    </submittedName>
</protein>
<dbReference type="KEGG" id="mgy:MGMSRv2__3054"/>
<sequence length="188" mass="22319">MYLLLWYSPLADEASREVLQDFANRTDKDLKAGWLLPKGTRDYIRGNYSYDPHNFIVRRFAEWLFFDESDGVQFILCDHKDLTHLILLAREQFSFVSDYEISPLQLREWMTEVFLLTEAQKAKRQLTFAIGQLKRGFGVEEWAAVDSKLFDISLNFEEEVAKFYHRVPTELIRKAWEQIKQDENGHMN</sequence>